<proteinExistence type="predicted"/>
<gene>
    <name evidence="2" type="ORF">CEXT_316351</name>
</gene>
<reference evidence="2 3" key="1">
    <citation type="submission" date="2021-06" db="EMBL/GenBank/DDBJ databases">
        <title>Caerostris extrusa draft genome.</title>
        <authorList>
            <person name="Kono N."/>
            <person name="Arakawa K."/>
        </authorList>
    </citation>
    <scope>NUCLEOTIDE SEQUENCE [LARGE SCALE GENOMIC DNA]</scope>
</reference>
<dbReference type="AlphaFoldDB" id="A0AAV4VKT3"/>
<organism evidence="2 3">
    <name type="scientific">Caerostris extrusa</name>
    <name type="common">Bark spider</name>
    <name type="synonym">Caerostris bankana</name>
    <dbReference type="NCBI Taxonomy" id="172846"/>
    <lineage>
        <taxon>Eukaryota</taxon>
        <taxon>Metazoa</taxon>
        <taxon>Ecdysozoa</taxon>
        <taxon>Arthropoda</taxon>
        <taxon>Chelicerata</taxon>
        <taxon>Arachnida</taxon>
        <taxon>Araneae</taxon>
        <taxon>Araneomorphae</taxon>
        <taxon>Entelegynae</taxon>
        <taxon>Araneoidea</taxon>
        <taxon>Araneidae</taxon>
        <taxon>Caerostris</taxon>
    </lineage>
</organism>
<comment type="caution">
    <text evidence="2">The sequence shown here is derived from an EMBL/GenBank/DDBJ whole genome shotgun (WGS) entry which is preliminary data.</text>
</comment>
<feature type="compositionally biased region" description="Basic and acidic residues" evidence="1">
    <location>
        <begin position="1"/>
        <end position="26"/>
    </location>
</feature>
<evidence type="ECO:0000256" key="1">
    <source>
        <dbReference type="SAM" id="MobiDB-lite"/>
    </source>
</evidence>
<keyword evidence="3" id="KW-1185">Reference proteome</keyword>
<sequence length="124" mass="14289">MSPPPRHADLHPHYSKERKRERERGGKMKLPRSLLGRKVKNGLLFPLTELESERNPRHLHTKNPGHNHLGLSNVPDLTTLDEDSGFVCPTFMFPVFRNFCFLMSFSGSRESRNPGQVRIARVVF</sequence>
<evidence type="ECO:0000313" key="3">
    <source>
        <dbReference type="Proteomes" id="UP001054945"/>
    </source>
</evidence>
<dbReference type="EMBL" id="BPLR01014738">
    <property type="protein sequence ID" value="GIY70957.1"/>
    <property type="molecule type" value="Genomic_DNA"/>
</dbReference>
<accession>A0AAV4VKT3</accession>
<feature type="region of interest" description="Disordered" evidence="1">
    <location>
        <begin position="1"/>
        <end position="29"/>
    </location>
</feature>
<dbReference type="Proteomes" id="UP001054945">
    <property type="component" value="Unassembled WGS sequence"/>
</dbReference>
<evidence type="ECO:0000313" key="2">
    <source>
        <dbReference type="EMBL" id="GIY70957.1"/>
    </source>
</evidence>
<protein>
    <submittedName>
        <fullName evidence="2">Uncharacterized protein</fullName>
    </submittedName>
</protein>
<name>A0AAV4VKT3_CAEEX</name>